<dbReference type="OrthoDB" id="5470220at2"/>
<sequence length="291" mass="31409">MLRCVFCLILMMSGVVSAVADQRVVVPVNGGEGQASFVDRAFDAALAQEVEAVLGTPLAQPRMAALMGILSKERDALILGYSEVANTGDAEVNATDASRTLAVRVHGPGLKARLRDLGVLFTARGQWPYVLQLSGVEPSRTKGLGALQDLSGLKPTVTQAPEVPVLELSQVGAWTGVLTLGEWKSFRTAKTLDEVWFAVWKDYFSRPGLAVQGESGLLVRVSGWLSSMGPMEFDRLMDSWSGEIQHKTLVGVEMDGAGMVGVWRVQTRSRDALARRLEDAAKTQGLIVEVR</sequence>
<proteinExistence type="predicted"/>
<evidence type="ECO:0000313" key="2">
    <source>
        <dbReference type="EMBL" id="SFK14498.1"/>
    </source>
</evidence>
<keyword evidence="1" id="KW-0732">Signal</keyword>
<protein>
    <submittedName>
        <fullName evidence="2">Uncharacterized protein</fullName>
    </submittedName>
</protein>
<dbReference type="RefSeq" id="WP_092376782.1">
    <property type="nucleotide sequence ID" value="NZ_FORX01000015.1"/>
</dbReference>
<name>A0A1I3X498_9BACT</name>
<keyword evidence="3" id="KW-1185">Reference proteome</keyword>
<feature type="signal peptide" evidence="1">
    <location>
        <begin position="1"/>
        <end position="18"/>
    </location>
</feature>
<reference evidence="3" key="1">
    <citation type="submission" date="2016-10" db="EMBL/GenBank/DDBJ databases">
        <authorList>
            <person name="Varghese N."/>
            <person name="Submissions S."/>
        </authorList>
    </citation>
    <scope>NUCLEOTIDE SEQUENCE [LARGE SCALE GENOMIC DNA]</scope>
    <source>
        <strain evidence="3">DSM 5918</strain>
    </source>
</reference>
<organism evidence="2 3">
    <name type="scientific">Desulfomicrobium apsheronum</name>
    <dbReference type="NCBI Taxonomy" id="52560"/>
    <lineage>
        <taxon>Bacteria</taxon>
        <taxon>Pseudomonadati</taxon>
        <taxon>Thermodesulfobacteriota</taxon>
        <taxon>Desulfovibrionia</taxon>
        <taxon>Desulfovibrionales</taxon>
        <taxon>Desulfomicrobiaceae</taxon>
        <taxon>Desulfomicrobium</taxon>
    </lineage>
</organism>
<evidence type="ECO:0000313" key="3">
    <source>
        <dbReference type="Proteomes" id="UP000198635"/>
    </source>
</evidence>
<dbReference type="STRING" id="52560.SAMN04488082_11545"/>
<dbReference type="Proteomes" id="UP000198635">
    <property type="component" value="Unassembled WGS sequence"/>
</dbReference>
<feature type="chain" id="PRO_5011687550" evidence="1">
    <location>
        <begin position="19"/>
        <end position="291"/>
    </location>
</feature>
<evidence type="ECO:0000256" key="1">
    <source>
        <dbReference type="SAM" id="SignalP"/>
    </source>
</evidence>
<dbReference type="EMBL" id="FORX01000015">
    <property type="protein sequence ID" value="SFK14498.1"/>
    <property type="molecule type" value="Genomic_DNA"/>
</dbReference>
<accession>A0A1I3X498</accession>
<gene>
    <name evidence="2" type="ORF">SAMN04488082_11545</name>
</gene>
<dbReference type="AlphaFoldDB" id="A0A1I3X498"/>